<keyword evidence="4" id="KW-1185">Reference proteome</keyword>
<feature type="transmembrane region" description="Helical" evidence="2">
    <location>
        <begin position="89"/>
        <end position="114"/>
    </location>
</feature>
<keyword evidence="2" id="KW-0812">Transmembrane</keyword>
<keyword evidence="2" id="KW-1133">Transmembrane helix</keyword>
<accession>A0ABY5PCP3</accession>
<proteinExistence type="predicted"/>
<dbReference type="EMBL" id="CP088295">
    <property type="protein sequence ID" value="UUY02424.1"/>
    <property type="molecule type" value="Genomic_DNA"/>
</dbReference>
<dbReference type="Proteomes" id="UP001058860">
    <property type="component" value="Chromosome"/>
</dbReference>
<evidence type="ECO:0000256" key="1">
    <source>
        <dbReference type="SAM" id="MobiDB-lite"/>
    </source>
</evidence>
<keyword evidence="2" id="KW-0472">Membrane</keyword>
<feature type="transmembrane region" description="Helical" evidence="2">
    <location>
        <begin position="153"/>
        <end position="172"/>
    </location>
</feature>
<evidence type="ECO:0000313" key="4">
    <source>
        <dbReference type="Proteomes" id="UP001058860"/>
    </source>
</evidence>
<evidence type="ECO:0000313" key="3">
    <source>
        <dbReference type="EMBL" id="UUY02424.1"/>
    </source>
</evidence>
<evidence type="ECO:0000256" key="2">
    <source>
        <dbReference type="SAM" id="Phobius"/>
    </source>
</evidence>
<sequence length="286" mass="31521">MTTTATLLSDFWNDQIAEHGRQGIFLLLVAFLCSFLFIRTSARLGRSTTWWPGSVVTDGGVHLHHLVWGICMMMAAGTLAFTLRDETPWFELCAVLFGVGMGLTIDEFALWVYLSDVYWAKQGRASIDAALYAATLMGLLLLGINPLDLEQGAWAVILTVATTLAFSLVCFAKERVTHGLVGLFIPLVSLIGACRLAKPTSWWAKRFYGDRRPEKQARAVERFANRRSDSWKKSLQDAIGGKTNAELVAEGKGPKRVSESELEANPGEAQLDAAQELRARADRVAD</sequence>
<feature type="transmembrane region" description="Helical" evidence="2">
    <location>
        <begin position="63"/>
        <end position="83"/>
    </location>
</feature>
<gene>
    <name evidence="3" type="ORF">LRS13_17180</name>
</gene>
<feature type="region of interest" description="Disordered" evidence="1">
    <location>
        <begin position="249"/>
        <end position="272"/>
    </location>
</feature>
<name>A0ABY5PCP3_9ACTN</name>
<reference evidence="4" key="1">
    <citation type="submission" date="2021-11" db="EMBL/GenBank/DDBJ databases">
        <title>Cultivation dependent microbiological survey of springs from the worlds oldest radium mine currently devoted to the extraction of radon-saturated water.</title>
        <authorList>
            <person name="Kapinusova G."/>
            <person name="Smrhova T."/>
            <person name="Strejcek M."/>
            <person name="Suman J."/>
            <person name="Jani K."/>
            <person name="Pajer P."/>
            <person name="Uhlik O."/>
        </authorList>
    </citation>
    <scope>NUCLEOTIDE SEQUENCE [LARGE SCALE GENOMIC DNA]</scope>
    <source>
        <strain evidence="4">J379</strain>
    </source>
</reference>
<feature type="transmembrane region" description="Helical" evidence="2">
    <location>
        <begin position="126"/>
        <end position="147"/>
    </location>
</feature>
<protein>
    <submittedName>
        <fullName evidence="3">Uncharacterized protein</fullName>
    </submittedName>
</protein>
<feature type="transmembrane region" description="Helical" evidence="2">
    <location>
        <begin position="179"/>
        <end position="198"/>
    </location>
</feature>
<organism evidence="3 4">
    <name type="scientific">Svornostia abyssi</name>
    <dbReference type="NCBI Taxonomy" id="2898438"/>
    <lineage>
        <taxon>Bacteria</taxon>
        <taxon>Bacillati</taxon>
        <taxon>Actinomycetota</taxon>
        <taxon>Thermoleophilia</taxon>
        <taxon>Solirubrobacterales</taxon>
        <taxon>Baekduiaceae</taxon>
        <taxon>Svornostia</taxon>
    </lineage>
</organism>
<dbReference type="RefSeq" id="WP_353862952.1">
    <property type="nucleotide sequence ID" value="NZ_CP088295.1"/>
</dbReference>
<feature type="transmembrane region" description="Helical" evidence="2">
    <location>
        <begin position="23"/>
        <end position="42"/>
    </location>
</feature>